<dbReference type="VEuPathDB" id="VectorBase:PPAPM1_003988"/>
<dbReference type="EnsemblMetazoa" id="PPAI006904-RA">
    <property type="protein sequence ID" value="PPAI006904-PA"/>
    <property type="gene ID" value="PPAI006904"/>
</dbReference>
<accession>A0A1B0DFU3</accession>
<dbReference type="PANTHER" id="PTHR10825">
    <property type="entry name" value="RING FINGER DOMAIN-CONTAINING, POLYCOMB GROUP COMPONENT"/>
    <property type="match status" value="1"/>
</dbReference>
<dbReference type="AlphaFoldDB" id="A0A1B0DFU3"/>
<organism evidence="2 3">
    <name type="scientific">Phlebotomus papatasi</name>
    <name type="common">Sandfly</name>
    <dbReference type="NCBI Taxonomy" id="29031"/>
    <lineage>
        <taxon>Eukaryota</taxon>
        <taxon>Metazoa</taxon>
        <taxon>Ecdysozoa</taxon>
        <taxon>Arthropoda</taxon>
        <taxon>Hexapoda</taxon>
        <taxon>Insecta</taxon>
        <taxon>Pterygota</taxon>
        <taxon>Neoptera</taxon>
        <taxon>Endopterygota</taxon>
        <taxon>Diptera</taxon>
        <taxon>Nematocera</taxon>
        <taxon>Psychodoidea</taxon>
        <taxon>Psychodidae</taxon>
        <taxon>Phlebotomus</taxon>
        <taxon>Phlebotomus</taxon>
    </lineage>
</organism>
<reference evidence="2" key="1">
    <citation type="submission" date="2022-08" db="UniProtKB">
        <authorList>
            <consortium name="EnsemblMetazoa"/>
        </authorList>
    </citation>
    <scope>IDENTIFICATION</scope>
    <source>
        <strain evidence="2">Israel</strain>
    </source>
</reference>
<dbReference type="InterPro" id="IPR032443">
    <property type="entry name" value="RAWUL"/>
</dbReference>
<name>A0A1B0DFU3_PHLPP</name>
<feature type="domain" description="RAWUL" evidence="1">
    <location>
        <begin position="67"/>
        <end position="112"/>
    </location>
</feature>
<dbReference type="GO" id="GO:0035102">
    <property type="term" value="C:PRC1 complex"/>
    <property type="evidence" value="ECO:0007669"/>
    <property type="project" value="TreeGrafter"/>
</dbReference>
<dbReference type="EMBL" id="AJVK01059012">
    <property type="status" value="NOT_ANNOTATED_CDS"/>
    <property type="molecule type" value="Genomic_DNA"/>
</dbReference>
<dbReference type="VEuPathDB" id="VectorBase:PPAI006904"/>
<proteinExistence type="predicted"/>
<protein>
    <recommendedName>
        <fullName evidence="1">RAWUL domain-containing protein</fullName>
    </recommendedName>
</protein>
<evidence type="ECO:0000259" key="1">
    <source>
        <dbReference type="Pfam" id="PF16207"/>
    </source>
</evidence>
<dbReference type="PANTHER" id="PTHR10825:SF29">
    <property type="entry name" value="POLYCOMB GROUP RING FINGER PROTEIN 1"/>
    <property type="match status" value="1"/>
</dbReference>
<dbReference type="GO" id="GO:0000122">
    <property type="term" value="P:negative regulation of transcription by RNA polymerase II"/>
    <property type="evidence" value="ECO:0007669"/>
    <property type="project" value="TreeGrafter"/>
</dbReference>
<sequence length="118" mass="13984">PDATFQAIVYKLVPGLYEKELLRRRAFYSSRPEEAKLATPEQRGEDIEHLIFRPTEKISLSLEYAFIDKFVVMKFGIDSAQFNVDIMYKVKTIVLPEYYTLMDVAYIYTWKRITFKLL</sequence>
<dbReference type="Proteomes" id="UP000092462">
    <property type="component" value="Unassembled WGS sequence"/>
</dbReference>
<evidence type="ECO:0000313" key="3">
    <source>
        <dbReference type="Proteomes" id="UP000092462"/>
    </source>
</evidence>
<evidence type="ECO:0000313" key="2">
    <source>
        <dbReference type="EnsemblMetazoa" id="PPAI006904-PA"/>
    </source>
</evidence>
<dbReference type="GO" id="GO:1990841">
    <property type="term" value="F:promoter-specific chromatin binding"/>
    <property type="evidence" value="ECO:0007669"/>
    <property type="project" value="TreeGrafter"/>
</dbReference>
<keyword evidence="3" id="KW-1185">Reference proteome</keyword>
<dbReference type="Gene3D" id="3.10.20.90">
    <property type="entry name" value="Phosphatidylinositol 3-kinase Catalytic Subunit, Chain A, domain 1"/>
    <property type="match status" value="1"/>
</dbReference>
<dbReference type="Pfam" id="PF16207">
    <property type="entry name" value="RAWUL"/>
    <property type="match status" value="1"/>
</dbReference>